<organism evidence="3 4">
    <name type="scientific">Dactylonectria estremocensis</name>
    <dbReference type="NCBI Taxonomy" id="1079267"/>
    <lineage>
        <taxon>Eukaryota</taxon>
        <taxon>Fungi</taxon>
        <taxon>Dikarya</taxon>
        <taxon>Ascomycota</taxon>
        <taxon>Pezizomycotina</taxon>
        <taxon>Sordariomycetes</taxon>
        <taxon>Hypocreomycetidae</taxon>
        <taxon>Hypocreales</taxon>
        <taxon>Nectriaceae</taxon>
        <taxon>Dactylonectria</taxon>
    </lineage>
</organism>
<proteinExistence type="predicted"/>
<dbReference type="AlphaFoldDB" id="A0A9P9FEN9"/>
<feature type="signal peptide" evidence="1">
    <location>
        <begin position="1"/>
        <end position="27"/>
    </location>
</feature>
<protein>
    <recommendedName>
        <fullName evidence="2">DUF7136 domain-containing protein</fullName>
    </recommendedName>
</protein>
<dbReference type="OrthoDB" id="4490227at2759"/>
<feature type="chain" id="PRO_5040361912" description="DUF7136 domain-containing protein" evidence="1">
    <location>
        <begin position="28"/>
        <end position="298"/>
    </location>
</feature>
<keyword evidence="1" id="KW-0732">Signal</keyword>
<accession>A0A9P9FEN9</accession>
<sequence>MHRQGCQIMHPFRVFSVLLVLVAPAMQHQLREMSLVPVFPFDVEVALLFPRPNETYRAIYPFPIVFAISSAVRAWPYGLFVRWYLTSLDSYPYQQGDFGDLNDTSFAGVTSGFMDPAVDPYYAIAGSGIVSSLNASQWELHWQIDMLQYCSYDLWDGHRLAYGTFNFSVASNGSLPTITTDSCPVNHASFRVLDAMLTPDEVPTDYRYSNTCVVVESQRRSSCNVSVGPELEQDVAAKMLNISGCSANATWPDPENITGYLMCGNRDGVEDEGVMSMRISRLVIWAGLGACALSFLFL</sequence>
<name>A0A9P9FEN9_9HYPO</name>
<evidence type="ECO:0000313" key="3">
    <source>
        <dbReference type="EMBL" id="KAH7159573.1"/>
    </source>
</evidence>
<evidence type="ECO:0000313" key="4">
    <source>
        <dbReference type="Proteomes" id="UP000717696"/>
    </source>
</evidence>
<evidence type="ECO:0000256" key="1">
    <source>
        <dbReference type="SAM" id="SignalP"/>
    </source>
</evidence>
<dbReference type="EMBL" id="JAGMUU010000002">
    <property type="protein sequence ID" value="KAH7159573.1"/>
    <property type="molecule type" value="Genomic_DNA"/>
</dbReference>
<dbReference type="InterPro" id="IPR055560">
    <property type="entry name" value="DUF7136"/>
</dbReference>
<keyword evidence="4" id="KW-1185">Reference proteome</keyword>
<feature type="domain" description="DUF7136" evidence="2">
    <location>
        <begin position="40"/>
        <end position="248"/>
    </location>
</feature>
<gene>
    <name evidence="3" type="ORF">B0J13DRAFT_492718</name>
</gene>
<reference evidence="3" key="1">
    <citation type="journal article" date="2021" name="Nat. Commun.">
        <title>Genetic determinants of endophytism in the Arabidopsis root mycobiome.</title>
        <authorList>
            <person name="Mesny F."/>
            <person name="Miyauchi S."/>
            <person name="Thiergart T."/>
            <person name="Pickel B."/>
            <person name="Atanasova L."/>
            <person name="Karlsson M."/>
            <person name="Huettel B."/>
            <person name="Barry K.W."/>
            <person name="Haridas S."/>
            <person name="Chen C."/>
            <person name="Bauer D."/>
            <person name="Andreopoulos W."/>
            <person name="Pangilinan J."/>
            <person name="LaButti K."/>
            <person name="Riley R."/>
            <person name="Lipzen A."/>
            <person name="Clum A."/>
            <person name="Drula E."/>
            <person name="Henrissat B."/>
            <person name="Kohler A."/>
            <person name="Grigoriev I.V."/>
            <person name="Martin F.M."/>
            <person name="Hacquard S."/>
        </authorList>
    </citation>
    <scope>NUCLEOTIDE SEQUENCE</scope>
    <source>
        <strain evidence="3">MPI-CAGE-AT-0021</strain>
    </source>
</reference>
<comment type="caution">
    <text evidence="3">The sequence shown here is derived from an EMBL/GenBank/DDBJ whole genome shotgun (WGS) entry which is preliminary data.</text>
</comment>
<dbReference type="Proteomes" id="UP000717696">
    <property type="component" value="Unassembled WGS sequence"/>
</dbReference>
<dbReference type="Pfam" id="PF23584">
    <property type="entry name" value="DUF7136"/>
    <property type="match status" value="1"/>
</dbReference>
<evidence type="ECO:0000259" key="2">
    <source>
        <dbReference type="Pfam" id="PF23584"/>
    </source>
</evidence>